<dbReference type="InterPro" id="IPR049720">
    <property type="entry name" value="EF1B_bsu/dsu"/>
</dbReference>
<evidence type="ECO:0000259" key="7">
    <source>
        <dbReference type="SMART" id="SM01182"/>
    </source>
</evidence>
<keyword evidence="3 4" id="KW-0648">Protein biosynthesis</keyword>
<dbReference type="InterPro" id="IPR018940">
    <property type="entry name" value="EF-1_beta_acid_region_euk"/>
</dbReference>
<dbReference type="InterPro" id="IPR014717">
    <property type="entry name" value="Transl_elong_EF1B/ribsomal_bS6"/>
</dbReference>
<keyword evidence="9" id="KW-1185">Reference proteome</keyword>
<dbReference type="PROSITE" id="PS00825">
    <property type="entry name" value="EF1BD_2"/>
    <property type="match status" value="1"/>
</dbReference>
<dbReference type="Gene3D" id="1.20.1050.130">
    <property type="match status" value="1"/>
</dbReference>
<protein>
    <recommendedName>
        <fullName evidence="10">Elongation factor 1-beta</fullName>
    </recommendedName>
</protein>
<organism evidence="8 9">
    <name type="scientific">Molorchus minor</name>
    <dbReference type="NCBI Taxonomy" id="1323400"/>
    <lineage>
        <taxon>Eukaryota</taxon>
        <taxon>Metazoa</taxon>
        <taxon>Ecdysozoa</taxon>
        <taxon>Arthropoda</taxon>
        <taxon>Hexapoda</taxon>
        <taxon>Insecta</taxon>
        <taxon>Pterygota</taxon>
        <taxon>Neoptera</taxon>
        <taxon>Endopterygota</taxon>
        <taxon>Coleoptera</taxon>
        <taxon>Polyphaga</taxon>
        <taxon>Cucujiformia</taxon>
        <taxon>Chrysomeloidea</taxon>
        <taxon>Cerambycidae</taxon>
        <taxon>Lamiinae</taxon>
        <taxon>Monochamini</taxon>
        <taxon>Molorchus</taxon>
    </lineage>
</organism>
<dbReference type="CDD" id="cd00292">
    <property type="entry name" value="EF1B"/>
    <property type="match status" value="1"/>
</dbReference>
<evidence type="ECO:0000313" key="8">
    <source>
        <dbReference type="EMBL" id="KAJ8984334.1"/>
    </source>
</evidence>
<evidence type="ECO:0000256" key="4">
    <source>
        <dbReference type="RuleBase" id="RU003791"/>
    </source>
</evidence>
<dbReference type="SMART" id="SM01182">
    <property type="entry name" value="EF-1_beta_acid"/>
    <property type="match status" value="1"/>
</dbReference>
<evidence type="ECO:0000256" key="1">
    <source>
        <dbReference type="ARBA" id="ARBA00007411"/>
    </source>
</evidence>
<dbReference type="SMART" id="SM00888">
    <property type="entry name" value="EF1_GNE"/>
    <property type="match status" value="1"/>
</dbReference>
<dbReference type="PANTHER" id="PTHR11595">
    <property type="entry name" value="EF-HAND AND COILED-COIL DOMAIN-CONTAINING FAMILY MEMBER"/>
    <property type="match status" value="1"/>
</dbReference>
<evidence type="ECO:0000259" key="6">
    <source>
        <dbReference type="SMART" id="SM00888"/>
    </source>
</evidence>
<name>A0ABQ9K1X0_9CUCU</name>
<dbReference type="Pfam" id="PF00736">
    <property type="entry name" value="EF1_GNE"/>
    <property type="match status" value="1"/>
</dbReference>
<dbReference type="InterPro" id="IPR001326">
    <property type="entry name" value="Transl_elong_EF1B_B/D_CS"/>
</dbReference>
<feature type="domain" description="Elongation factor 1 beta central acidic region eukaryote" evidence="7">
    <location>
        <begin position="100"/>
        <end position="126"/>
    </location>
</feature>
<dbReference type="Pfam" id="PF10587">
    <property type="entry name" value="EF-1_beta_acid"/>
    <property type="match status" value="1"/>
</dbReference>
<sequence>MAFGDVKTEKGVKELNIFLEDKSYINGYTPSKADIDTFNQLPKAPGANLPHALRWYNHIRSFSADELKQYGAPAPSPLKAGTTTTAPAKDDDDDDEEVDLFASDDEEDATAAKVREERLKAYAEKKSKKPELIAKSSIVLDVKPWDDETDMKELEKAARSIEMDGLVWGASKLVPVGYGINKLQVMCVVEDAKVSVDELVEKIQEFEDYVQSVDIAAFNKI</sequence>
<dbReference type="InterPro" id="IPR036282">
    <property type="entry name" value="Glutathione-S-Trfase_C_sf"/>
</dbReference>
<feature type="region of interest" description="Disordered" evidence="5">
    <location>
        <begin position="70"/>
        <end position="96"/>
    </location>
</feature>
<dbReference type="SUPFAM" id="SSF47616">
    <property type="entry name" value="GST C-terminal domain-like"/>
    <property type="match status" value="1"/>
</dbReference>
<dbReference type="Gene3D" id="3.30.70.60">
    <property type="match status" value="1"/>
</dbReference>
<comment type="similarity">
    <text evidence="1 4">Belongs to the EF-1-beta/EF-1-delta family.</text>
</comment>
<dbReference type="InterPro" id="IPR014038">
    <property type="entry name" value="EF1B_bsu/dsu_GNE"/>
</dbReference>
<dbReference type="PANTHER" id="PTHR11595:SF21">
    <property type="entry name" value="ELONGATION FACTOR 1-BETA"/>
    <property type="match status" value="1"/>
</dbReference>
<gene>
    <name evidence="8" type="ORF">NQ317_012553</name>
</gene>
<evidence type="ECO:0000313" key="9">
    <source>
        <dbReference type="Proteomes" id="UP001162164"/>
    </source>
</evidence>
<evidence type="ECO:0000256" key="2">
    <source>
        <dbReference type="ARBA" id="ARBA00022768"/>
    </source>
</evidence>
<dbReference type="Proteomes" id="UP001162164">
    <property type="component" value="Unassembled WGS sequence"/>
</dbReference>
<feature type="domain" description="Translation elongation factor EF1B beta/delta subunit guanine nucleotide exchange" evidence="6">
    <location>
        <begin position="135"/>
        <end position="221"/>
    </location>
</feature>
<evidence type="ECO:0000256" key="3">
    <source>
        <dbReference type="ARBA" id="ARBA00022917"/>
    </source>
</evidence>
<dbReference type="SUPFAM" id="SSF54984">
    <property type="entry name" value="eEF-1beta-like"/>
    <property type="match status" value="1"/>
</dbReference>
<dbReference type="EMBL" id="JAPWTJ010000040">
    <property type="protein sequence ID" value="KAJ8984334.1"/>
    <property type="molecule type" value="Genomic_DNA"/>
</dbReference>
<comment type="caution">
    <text evidence="8">The sequence shown here is derived from an EMBL/GenBank/DDBJ whole genome shotgun (WGS) entry which is preliminary data.</text>
</comment>
<evidence type="ECO:0008006" key="10">
    <source>
        <dbReference type="Google" id="ProtNLM"/>
    </source>
</evidence>
<proteinExistence type="inferred from homology"/>
<reference evidence="8" key="1">
    <citation type="journal article" date="2023" name="Insect Mol. Biol.">
        <title>Genome sequencing provides insights into the evolution of gene families encoding plant cell wall-degrading enzymes in longhorned beetles.</title>
        <authorList>
            <person name="Shin N.R."/>
            <person name="Okamura Y."/>
            <person name="Kirsch R."/>
            <person name="Pauchet Y."/>
        </authorList>
    </citation>
    <scope>NUCLEOTIDE SEQUENCE</scope>
    <source>
        <strain evidence="8">MMC_N1</strain>
    </source>
</reference>
<dbReference type="InterPro" id="IPR036219">
    <property type="entry name" value="eEF-1beta-like_sf"/>
</dbReference>
<keyword evidence="2 4" id="KW-0251">Elongation factor</keyword>
<evidence type="ECO:0000256" key="5">
    <source>
        <dbReference type="SAM" id="MobiDB-lite"/>
    </source>
</evidence>
<accession>A0ABQ9K1X0</accession>